<reference evidence="1 4" key="3">
    <citation type="journal article" date="2020" name="Biotechnol. Biofuels">
        <title>New insights from the biogas microbiome by comprehensive genome-resolved metagenomics of nearly 1600 species originating from multiple anaerobic digesters.</title>
        <authorList>
            <person name="Campanaro S."/>
            <person name="Treu L."/>
            <person name="Rodriguez-R L.M."/>
            <person name="Kovalovszki A."/>
            <person name="Ziels R.M."/>
            <person name="Maus I."/>
            <person name="Zhu X."/>
            <person name="Kougias P.G."/>
            <person name="Basile A."/>
            <person name="Luo G."/>
            <person name="Schluter A."/>
            <person name="Konstantinidis K.T."/>
            <person name="Angelidaki I."/>
        </authorList>
    </citation>
    <scope>NUCLEOTIDE SEQUENCE [LARGE SCALE GENOMIC DNA]</scope>
    <source>
        <strain evidence="1">AS04akNAM_125</strain>
    </source>
</reference>
<gene>
    <name evidence="1" type="ORF">GXX24_14155</name>
    <name evidence="2" type="ORF">SAMN05444389_11055</name>
</gene>
<evidence type="ECO:0000313" key="4">
    <source>
        <dbReference type="Proteomes" id="UP000580830"/>
    </source>
</evidence>
<reference evidence="3" key="1">
    <citation type="submission" date="2016-11" db="EMBL/GenBank/DDBJ databases">
        <authorList>
            <person name="Varghese N."/>
            <person name="Submissions S."/>
        </authorList>
    </citation>
    <scope>NUCLEOTIDE SEQUENCE [LARGE SCALE GENOMIC DNA]</scope>
    <source>
        <strain evidence="3">DSM 6637</strain>
    </source>
</reference>
<name>A0A1M7J1P8_9RHOB</name>
<protein>
    <submittedName>
        <fullName evidence="2">Lipopolysaccharide export system protein LptC</fullName>
    </submittedName>
</protein>
<dbReference type="AlphaFoldDB" id="A0A1M7J1P8"/>
<evidence type="ECO:0000313" key="3">
    <source>
        <dbReference type="Proteomes" id="UP000184444"/>
    </source>
</evidence>
<proteinExistence type="predicted"/>
<evidence type="ECO:0000313" key="2">
    <source>
        <dbReference type="EMBL" id="SHM46936.1"/>
    </source>
</evidence>
<dbReference type="EMBL" id="FRCK01000010">
    <property type="protein sequence ID" value="SHM46936.1"/>
    <property type="molecule type" value="Genomic_DNA"/>
</dbReference>
<accession>A0A1M7J1P8</accession>
<keyword evidence="3" id="KW-1185">Reference proteome</keyword>
<dbReference type="EMBL" id="DULP01000226">
    <property type="protein sequence ID" value="HHW35263.1"/>
    <property type="molecule type" value="Genomic_DNA"/>
</dbReference>
<dbReference type="Proteomes" id="UP000580830">
    <property type="component" value="Unassembled WGS sequence"/>
</dbReference>
<reference evidence="2" key="2">
    <citation type="submission" date="2016-11" db="EMBL/GenBank/DDBJ databases">
        <authorList>
            <person name="Jaros S."/>
            <person name="Januszkiewicz K."/>
            <person name="Wedrychowicz H."/>
        </authorList>
    </citation>
    <scope>NUCLEOTIDE SEQUENCE [LARGE SCALE GENOMIC DNA]</scope>
    <source>
        <strain evidence="2">DSM 6637</strain>
    </source>
</reference>
<evidence type="ECO:0000313" key="1">
    <source>
        <dbReference type="EMBL" id="HHW35263.1"/>
    </source>
</evidence>
<sequence>MFRTRLVRLLRVLLPLAALALLSVLFLLGRKSETVEPAIPYAEGSAEDLGRSPGIGAPEYTTVTPEGASVTLRAARAALGNGGGDSGTASALVLDWRARDGLMIELTAPRAETQDTSIRLDGGVRMALSSGWEMRGPSFEADTAADTLRADETVQVTAPFGQLEAGRMLIRPSDAGAGQVLELNEGVRLLYRP</sequence>
<dbReference type="STRING" id="53463.SAMN05444389_11055"/>
<dbReference type="OrthoDB" id="7871110at2"/>
<dbReference type="Proteomes" id="UP000184444">
    <property type="component" value="Unassembled WGS sequence"/>
</dbReference>
<dbReference type="RefSeq" id="WP_073067960.1">
    <property type="nucleotide sequence ID" value="NZ_DULP01000226.1"/>
</dbReference>
<organism evidence="2 3">
    <name type="scientific">Paracoccus solventivorans</name>
    <dbReference type="NCBI Taxonomy" id="53463"/>
    <lineage>
        <taxon>Bacteria</taxon>
        <taxon>Pseudomonadati</taxon>
        <taxon>Pseudomonadota</taxon>
        <taxon>Alphaproteobacteria</taxon>
        <taxon>Rhodobacterales</taxon>
        <taxon>Paracoccaceae</taxon>
        <taxon>Paracoccus</taxon>
    </lineage>
</organism>